<accession>A0ABS9R4X7</accession>
<dbReference type="RefSeq" id="WP_158552192.1">
    <property type="nucleotide sequence ID" value="NZ_JAKVPQ010000003.1"/>
</dbReference>
<evidence type="ECO:0000256" key="1">
    <source>
        <dbReference type="SAM" id="Phobius"/>
    </source>
</evidence>
<comment type="caution">
    <text evidence="2">The sequence shown here is derived from an EMBL/GenBank/DDBJ whole genome shotgun (WGS) entry which is preliminary data.</text>
</comment>
<protein>
    <submittedName>
        <fullName evidence="2">DUF1700 domain-containing protein</fullName>
    </submittedName>
</protein>
<feature type="transmembrane region" description="Helical" evidence="1">
    <location>
        <begin position="90"/>
        <end position="116"/>
    </location>
</feature>
<feature type="transmembrane region" description="Helical" evidence="1">
    <location>
        <begin position="122"/>
        <end position="144"/>
    </location>
</feature>
<sequence>MMEKMDKETYIRILRRKLNGLNEEDIEDAIDYVSEYFDEAGEENLSSVLQELGSPSKFAATIKANSATRDFNTTENKSHVQANASNLKKIVTICLGICALPIALPLVLLLFAFVLVFFCLMIAFALAAIAGFMACLLGGIPLLIHSFFFIGESGNALLNAGAGFMSIGIGLLLMMGCIKLVRMMIPAFTGFITRLYTKLKGENSYEKE</sequence>
<keyword evidence="3" id="KW-1185">Reference proteome</keyword>
<organism evidence="2 3">
    <name type="scientific">Amedibacillus hominis</name>
    <dbReference type="NCBI Taxonomy" id="2897776"/>
    <lineage>
        <taxon>Bacteria</taxon>
        <taxon>Bacillati</taxon>
        <taxon>Bacillota</taxon>
        <taxon>Erysipelotrichia</taxon>
        <taxon>Erysipelotrichales</taxon>
        <taxon>Erysipelotrichaceae</taxon>
        <taxon>Amedibacillus</taxon>
    </lineage>
</organism>
<gene>
    <name evidence="2" type="ORF">LQE99_06110</name>
</gene>
<keyword evidence="1" id="KW-1133">Transmembrane helix</keyword>
<evidence type="ECO:0000313" key="2">
    <source>
        <dbReference type="EMBL" id="MCH4284703.1"/>
    </source>
</evidence>
<evidence type="ECO:0000313" key="3">
    <source>
        <dbReference type="Proteomes" id="UP001202402"/>
    </source>
</evidence>
<keyword evidence="1" id="KW-0812">Transmembrane</keyword>
<dbReference type="Pfam" id="PF22564">
    <property type="entry name" value="HAAS"/>
    <property type="match status" value="1"/>
</dbReference>
<keyword evidence="1" id="KW-0472">Membrane</keyword>
<reference evidence="2 3" key="1">
    <citation type="submission" date="2022-02" db="EMBL/GenBank/DDBJ databases">
        <title>Genome of Erysipelotrichaceae sp. nov. NSJ-176 isolated from human feces.</title>
        <authorList>
            <person name="Abdugheni R."/>
        </authorList>
    </citation>
    <scope>NUCLEOTIDE SEQUENCE [LARGE SCALE GENOMIC DNA]</scope>
    <source>
        <strain evidence="2 3">NSJ-176</strain>
    </source>
</reference>
<name>A0ABS9R4X7_9FIRM</name>
<dbReference type="Proteomes" id="UP001202402">
    <property type="component" value="Unassembled WGS sequence"/>
</dbReference>
<proteinExistence type="predicted"/>
<feature type="transmembrane region" description="Helical" evidence="1">
    <location>
        <begin position="156"/>
        <end position="174"/>
    </location>
</feature>
<dbReference type="EMBL" id="JAKVPQ010000003">
    <property type="protein sequence ID" value="MCH4284703.1"/>
    <property type="molecule type" value="Genomic_DNA"/>
</dbReference>